<keyword evidence="6" id="KW-1185">Reference proteome</keyword>
<keyword evidence="2" id="KW-0378">Hydrolase</keyword>
<dbReference type="AlphaFoldDB" id="A0AAJ1R8G3"/>
<dbReference type="Proteomes" id="UP001167919">
    <property type="component" value="Unassembled WGS sequence"/>
</dbReference>
<evidence type="ECO:0000313" key="4">
    <source>
        <dbReference type="EMBL" id="MDN6900074.1"/>
    </source>
</evidence>
<dbReference type="Gene3D" id="3.40.50.850">
    <property type="entry name" value="Isochorismatase-like"/>
    <property type="match status" value="1"/>
</dbReference>
<dbReference type="InterPro" id="IPR000868">
    <property type="entry name" value="Isochorismatase-like_dom"/>
</dbReference>
<evidence type="ECO:0000256" key="2">
    <source>
        <dbReference type="ARBA" id="ARBA00022801"/>
    </source>
</evidence>
<dbReference type="RefSeq" id="WP_128686010.1">
    <property type="nucleotide sequence ID" value="NZ_CP029684.2"/>
</dbReference>
<sequence length="165" mass="19113">MKKALIVIDMQNALSAVYQANIVVDHINQEIDHYRKMKQTIIFFQHIDEDMPIFSLGWQLLDNLHCQQNDIYFNKYRPDAFFETGLHDFLFHRHIDEIEIAGAQTEYCIDTSIRVACHLGYKVAILKDGFSTFDNKIISAKQINEHHLQVWQGSFASVVEANALA</sequence>
<evidence type="ECO:0000256" key="1">
    <source>
        <dbReference type="ARBA" id="ARBA00006336"/>
    </source>
</evidence>
<evidence type="ECO:0000313" key="6">
    <source>
        <dbReference type="Proteomes" id="UP000286907"/>
    </source>
</evidence>
<dbReference type="PANTHER" id="PTHR43540:SF14">
    <property type="entry name" value="ISOCHORISMATASE"/>
    <property type="match status" value="1"/>
</dbReference>
<dbReference type="Proteomes" id="UP000286907">
    <property type="component" value="Chromosome"/>
</dbReference>
<dbReference type="GO" id="GO:0016787">
    <property type="term" value="F:hydrolase activity"/>
    <property type="evidence" value="ECO:0007669"/>
    <property type="project" value="UniProtKB-KW"/>
</dbReference>
<gene>
    <name evidence="5" type="ORF">DLJ48_03690</name>
    <name evidence="4" type="ORF">EVC35_03520</name>
</gene>
<dbReference type="EMBL" id="SDWY01000002">
    <property type="protein sequence ID" value="MDN6900074.1"/>
    <property type="molecule type" value="Genomic_DNA"/>
</dbReference>
<protein>
    <submittedName>
        <fullName evidence="4">Isochorismatase family protein</fullName>
    </submittedName>
</protein>
<evidence type="ECO:0000259" key="3">
    <source>
        <dbReference type="Pfam" id="PF00857"/>
    </source>
</evidence>
<accession>A0AAJ1R8G3</accession>
<organism evidence="4 7">
    <name type="scientific">Oenococcus sicerae</name>
    <dbReference type="NCBI Taxonomy" id="2203724"/>
    <lineage>
        <taxon>Bacteria</taxon>
        <taxon>Bacillati</taxon>
        <taxon>Bacillota</taxon>
        <taxon>Bacilli</taxon>
        <taxon>Lactobacillales</taxon>
        <taxon>Lactobacillaceae</taxon>
        <taxon>Oenococcus</taxon>
    </lineage>
</organism>
<dbReference type="EMBL" id="CP029684">
    <property type="protein sequence ID" value="QAS69683.1"/>
    <property type="molecule type" value="Genomic_DNA"/>
</dbReference>
<dbReference type="Pfam" id="PF00857">
    <property type="entry name" value="Isochorismatase"/>
    <property type="match status" value="1"/>
</dbReference>
<dbReference type="SUPFAM" id="SSF52499">
    <property type="entry name" value="Isochorismatase-like hydrolases"/>
    <property type="match status" value="1"/>
</dbReference>
<dbReference type="PANTHER" id="PTHR43540">
    <property type="entry name" value="PEROXYUREIDOACRYLATE/UREIDOACRYLATE AMIDOHYDROLASE-RELATED"/>
    <property type="match status" value="1"/>
</dbReference>
<reference evidence="5 6" key="1">
    <citation type="journal article" date="2019" name="Syst. Appl. Microbiol.">
        <title>Oenococcus sicerae sp. nov., isolated from French cider.</title>
        <authorList>
            <person name="Cousin F.J."/>
            <person name="Le Guellec R."/>
            <person name="Chagnot C."/>
            <person name="Goux D."/>
            <person name="Dalmasso M."/>
            <person name="Laplace J.M."/>
            <person name="Cretenet M."/>
        </authorList>
    </citation>
    <scope>NUCLEOTIDE SEQUENCE [LARGE SCALE GENOMIC DNA]</scope>
    <source>
        <strain evidence="5 6">UCMA 15228</strain>
    </source>
</reference>
<evidence type="ECO:0000313" key="7">
    <source>
        <dbReference type="Proteomes" id="UP001167919"/>
    </source>
</evidence>
<dbReference type="InterPro" id="IPR050272">
    <property type="entry name" value="Isochorismatase-like_hydrls"/>
</dbReference>
<reference evidence="5" key="3">
    <citation type="submission" date="2020-01" db="EMBL/GenBank/DDBJ databases">
        <authorList>
            <person name="Cousin F.J."/>
            <person name="Le Guellec R."/>
            <person name="Cretenet M."/>
        </authorList>
    </citation>
    <scope>NUCLEOTIDE SEQUENCE</scope>
    <source>
        <strain evidence="5">UCMA 15228</strain>
    </source>
</reference>
<evidence type="ECO:0000313" key="5">
    <source>
        <dbReference type="EMBL" id="QAS69683.1"/>
    </source>
</evidence>
<comment type="similarity">
    <text evidence="1">Belongs to the isochorismatase family.</text>
</comment>
<name>A0AAJ1R8G3_9LACO</name>
<reference evidence="4" key="2">
    <citation type="submission" date="2019-01" db="EMBL/GenBank/DDBJ databases">
        <title>Oenococcus sicerae UCMA17102.</title>
        <authorList>
            <person name="Cousin F.J."/>
            <person name="Le Guellec R."/>
            <person name="Cretenet M."/>
        </authorList>
    </citation>
    <scope>NUCLEOTIDE SEQUENCE</scope>
    <source>
        <strain evidence="4">UCMA17102</strain>
    </source>
</reference>
<feature type="domain" description="Isochorismatase-like" evidence="3">
    <location>
        <begin position="4"/>
        <end position="135"/>
    </location>
</feature>
<dbReference type="InterPro" id="IPR036380">
    <property type="entry name" value="Isochorismatase-like_sf"/>
</dbReference>
<proteinExistence type="inferred from homology"/>